<organism evidence="4">
    <name type="scientific">Melampsora larici-populina (strain 98AG31 / pathotype 3-4-7)</name>
    <name type="common">Poplar leaf rust fungus</name>
    <dbReference type="NCBI Taxonomy" id="747676"/>
    <lineage>
        <taxon>Eukaryota</taxon>
        <taxon>Fungi</taxon>
        <taxon>Dikarya</taxon>
        <taxon>Basidiomycota</taxon>
        <taxon>Pucciniomycotina</taxon>
        <taxon>Pucciniomycetes</taxon>
        <taxon>Pucciniales</taxon>
        <taxon>Melampsoraceae</taxon>
        <taxon>Melampsora</taxon>
    </lineage>
</organism>
<feature type="chain" id="PRO_5003320791" evidence="2">
    <location>
        <begin position="24"/>
        <end position="150"/>
    </location>
</feature>
<evidence type="ECO:0000256" key="2">
    <source>
        <dbReference type="SAM" id="SignalP"/>
    </source>
</evidence>
<evidence type="ECO:0000256" key="1">
    <source>
        <dbReference type="SAM" id="MobiDB-lite"/>
    </source>
</evidence>
<sequence>MSRKRWTPIFHLLLVFLLAGDLGSHIFANANAIDCNLGWSKPSKDTHHEYLCEIQDKHGNDIRHYCKWCGRNDNKHPSASDCADPSGRPTKTKGSLDCDAGMRTEPRPPPDNVNYRAIVCLHTDNDMVVREYRCFKYHLNQQCPEKKCHI</sequence>
<dbReference type="RefSeq" id="XP_007408869.1">
    <property type="nucleotide sequence ID" value="XM_007408807.1"/>
</dbReference>
<feature type="region of interest" description="Disordered" evidence="1">
    <location>
        <begin position="75"/>
        <end position="109"/>
    </location>
</feature>
<feature type="compositionally biased region" description="Basic and acidic residues" evidence="1">
    <location>
        <begin position="94"/>
        <end position="108"/>
    </location>
</feature>
<reference evidence="4" key="1">
    <citation type="journal article" date="2011" name="Proc. Natl. Acad. Sci. U.S.A.">
        <title>Obligate biotrophy features unraveled by the genomic analysis of rust fungi.</title>
        <authorList>
            <person name="Duplessis S."/>
            <person name="Cuomo C.A."/>
            <person name="Lin Y.-C."/>
            <person name="Aerts A."/>
            <person name="Tisserant E."/>
            <person name="Veneault-Fourrey C."/>
            <person name="Joly D.L."/>
            <person name="Hacquard S."/>
            <person name="Amselem J."/>
            <person name="Cantarel B.L."/>
            <person name="Chiu R."/>
            <person name="Coutinho P.M."/>
            <person name="Feau N."/>
            <person name="Field M."/>
            <person name="Frey P."/>
            <person name="Gelhaye E."/>
            <person name="Goldberg J."/>
            <person name="Grabherr M.G."/>
            <person name="Kodira C.D."/>
            <person name="Kohler A."/>
            <person name="Kuees U."/>
            <person name="Lindquist E.A."/>
            <person name="Lucas S.M."/>
            <person name="Mago R."/>
            <person name="Mauceli E."/>
            <person name="Morin E."/>
            <person name="Murat C."/>
            <person name="Pangilinan J.L."/>
            <person name="Park R."/>
            <person name="Pearson M."/>
            <person name="Quesneville H."/>
            <person name="Rouhier N."/>
            <person name="Sakthikumar S."/>
            <person name="Salamov A.A."/>
            <person name="Schmutz J."/>
            <person name="Selles B."/>
            <person name="Shapiro H."/>
            <person name="Tanguay P."/>
            <person name="Tuskan G.A."/>
            <person name="Henrissat B."/>
            <person name="Van de Peer Y."/>
            <person name="Rouze P."/>
            <person name="Ellis J.G."/>
            <person name="Dodds P.N."/>
            <person name="Schein J.E."/>
            <person name="Zhong S."/>
            <person name="Hamelin R.C."/>
            <person name="Grigoriev I.V."/>
            <person name="Szabo L.J."/>
            <person name="Martin F."/>
        </authorList>
    </citation>
    <scope>NUCLEOTIDE SEQUENCE [LARGE SCALE GENOMIC DNA]</scope>
    <source>
        <strain evidence="4">98AG31 / pathotype 3-4-7</strain>
    </source>
</reference>
<name>F4RHN2_MELLP</name>
<dbReference type="Proteomes" id="UP000001072">
    <property type="component" value="Unassembled WGS sequence"/>
</dbReference>
<keyword evidence="4" id="KW-1185">Reference proteome</keyword>
<feature type="signal peptide" evidence="2">
    <location>
        <begin position="1"/>
        <end position="23"/>
    </location>
</feature>
<evidence type="ECO:0000313" key="4">
    <source>
        <dbReference type="Proteomes" id="UP000001072"/>
    </source>
</evidence>
<dbReference type="HOGENOM" id="CLU_1740947_0_0_1"/>
<dbReference type="EMBL" id="GL883102">
    <property type="protein sequence ID" value="EGG08104.1"/>
    <property type="molecule type" value="Genomic_DNA"/>
</dbReference>
<protein>
    <submittedName>
        <fullName evidence="3">Secreted protein</fullName>
    </submittedName>
</protein>
<dbReference type="InParanoid" id="F4RHN2"/>
<proteinExistence type="predicted"/>
<dbReference type="KEGG" id="mlr:MELLADRAFT_124235"/>
<dbReference type="VEuPathDB" id="FungiDB:MELLADRAFT_124235"/>
<gene>
    <name evidence="3" type="ORF">MELLADRAFT_124235</name>
</gene>
<keyword evidence="2" id="KW-0732">Signal</keyword>
<dbReference type="AlphaFoldDB" id="F4RHN2"/>
<accession>F4RHN2</accession>
<evidence type="ECO:0000313" key="3">
    <source>
        <dbReference type="EMBL" id="EGG08104.1"/>
    </source>
</evidence>
<dbReference type="GeneID" id="18926696"/>